<dbReference type="GO" id="GO:0030246">
    <property type="term" value="F:carbohydrate binding"/>
    <property type="evidence" value="ECO:0007669"/>
    <property type="project" value="UniProtKB-KW"/>
</dbReference>
<dbReference type="CDD" id="cd03593">
    <property type="entry name" value="CLECT_NK_receptors_like"/>
    <property type="match status" value="1"/>
</dbReference>
<comment type="subcellular location">
    <subcellularLocation>
        <location evidence="1">Membrane</location>
        <topology evidence="1">Single-pass membrane protein</topology>
    </subcellularLocation>
</comment>
<feature type="domain" description="C-type lectin" evidence="4">
    <location>
        <begin position="143"/>
        <end position="244"/>
    </location>
</feature>
<protein>
    <submittedName>
        <fullName evidence="6">Natural killer cells antigen CD94-like</fullName>
    </submittedName>
</protein>
<evidence type="ECO:0000256" key="1">
    <source>
        <dbReference type="ARBA" id="ARBA00004167"/>
    </source>
</evidence>
<dbReference type="InterPro" id="IPR016187">
    <property type="entry name" value="CTDL_fold"/>
</dbReference>
<dbReference type="PANTHER" id="PTHR15028">
    <property type="entry name" value="CD72-RELATED"/>
    <property type="match status" value="1"/>
</dbReference>
<dbReference type="AlphaFoldDB" id="A0A6P8S7B4"/>
<dbReference type="Proteomes" id="UP000515159">
    <property type="component" value="Chromosome 1"/>
</dbReference>
<keyword evidence="5" id="KW-1185">Reference proteome</keyword>
<accession>A0A6P8S7B4</accession>
<reference evidence="6" key="1">
    <citation type="submission" date="2025-08" db="UniProtKB">
        <authorList>
            <consortium name="RefSeq"/>
        </authorList>
    </citation>
    <scope>IDENTIFICATION</scope>
</reference>
<keyword evidence="3" id="KW-1133">Transmembrane helix</keyword>
<evidence type="ECO:0000313" key="5">
    <source>
        <dbReference type="Proteomes" id="UP000515159"/>
    </source>
</evidence>
<dbReference type="InterPro" id="IPR039689">
    <property type="entry name" value="CD72"/>
</dbReference>
<sequence>MAETVTYSDLRIIKKKTPTSFQSRSPGSSGLQKDREVTYAAIRVPETEEEKIYLEPPRTEAKQKALLRRRETCLGFYASLFLLILCVVLLIVSITLGVLYQTSLKNASTPTGLDLLEKLEKLKIWETMSGQQYEFCPESWRPWKGKCYFLSNEKKIWRDGQEYCVSRDSHLALLETLTDLDFMPNSTNDVYWIGVRNINNTWQWHNGTKPRSSVKVHHNSSCAVLSVRGLLDWNCLYLNYWICEKSTVRLQFDPHRKLPLVSVNGMKHIDITNKEGQT</sequence>
<keyword evidence="2" id="KW-0430">Lectin</keyword>
<dbReference type="PANTHER" id="PTHR15028:SF6">
    <property type="entry name" value="B-CELL DIFFERENTIATION ANTIGEN CD72"/>
    <property type="match status" value="1"/>
</dbReference>
<gene>
    <name evidence="6" type="primary">LOC117366682</name>
</gene>
<proteinExistence type="predicted"/>
<evidence type="ECO:0000259" key="4">
    <source>
        <dbReference type="PROSITE" id="PS50041"/>
    </source>
</evidence>
<name>A0A6P8S7B4_GEOSA</name>
<organism evidence="5 6">
    <name type="scientific">Geotrypetes seraphini</name>
    <name type="common">Gaboon caecilian</name>
    <name type="synonym">Caecilia seraphini</name>
    <dbReference type="NCBI Taxonomy" id="260995"/>
    <lineage>
        <taxon>Eukaryota</taxon>
        <taxon>Metazoa</taxon>
        <taxon>Chordata</taxon>
        <taxon>Craniata</taxon>
        <taxon>Vertebrata</taxon>
        <taxon>Euteleostomi</taxon>
        <taxon>Amphibia</taxon>
        <taxon>Gymnophiona</taxon>
        <taxon>Geotrypetes</taxon>
    </lineage>
</organism>
<dbReference type="RefSeq" id="XP_033814270.1">
    <property type="nucleotide sequence ID" value="XM_033958379.1"/>
</dbReference>
<dbReference type="SMART" id="SM00034">
    <property type="entry name" value="CLECT"/>
    <property type="match status" value="1"/>
</dbReference>
<dbReference type="Gene3D" id="3.10.100.10">
    <property type="entry name" value="Mannose-Binding Protein A, subunit A"/>
    <property type="match status" value="1"/>
</dbReference>
<dbReference type="FunCoup" id="A0A6P8S7B4">
    <property type="interactions" value="184"/>
</dbReference>
<dbReference type="InterPro" id="IPR016186">
    <property type="entry name" value="C-type_lectin-like/link_sf"/>
</dbReference>
<dbReference type="PROSITE" id="PS50041">
    <property type="entry name" value="C_TYPE_LECTIN_2"/>
    <property type="match status" value="1"/>
</dbReference>
<evidence type="ECO:0000256" key="3">
    <source>
        <dbReference type="SAM" id="Phobius"/>
    </source>
</evidence>
<dbReference type="GeneID" id="117366682"/>
<dbReference type="InterPro" id="IPR033992">
    <property type="entry name" value="NKR-like_CTLD"/>
</dbReference>
<dbReference type="OrthoDB" id="8950604at2759"/>
<dbReference type="SUPFAM" id="SSF56436">
    <property type="entry name" value="C-type lectin-like"/>
    <property type="match status" value="1"/>
</dbReference>
<evidence type="ECO:0000256" key="2">
    <source>
        <dbReference type="ARBA" id="ARBA00022734"/>
    </source>
</evidence>
<keyword evidence="3" id="KW-0472">Membrane</keyword>
<keyword evidence="3" id="KW-0812">Transmembrane</keyword>
<dbReference type="InParanoid" id="A0A6P8S7B4"/>
<dbReference type="KEGG" id="gsh:117366682"/>
<dbReference type="Pfam" id="PF00059">
    <property type="entry name" value="Lectin_C"/>
    <property type="match status" value="1"/>
</dbReference>
<dbReference type="GO" id="GO:0005886">
    <property type="term" value="C:plasma membrane"/>
    <property type="evidence" value="ECO:0007669"/>
    <property type="project" value="InterPro"/>
</dbReference>
<dbReference type="InterPro" id="IPR001304">
    <property type="entry name" value="C-type_lectin-like"/>
</dbReference>
<evidence type="ECO:0000313" key="6">
    <source>
        <dbReference type="RefSeq" id="XP_033814270.1"/>
    </source>
</evidence>
<dbReference type="GO" id="GO:0004888">
    <property type="term" value="F:transmembrane signaling receptor activity"/>
    <property type="evidence" value="ECO:0007669"/>
    <property type="project" value="InterPro"/>
</dbReference>
<feature type="transmembrane region" description="Helical" evidence="3">
    <location>
        <begin position="74"/>
        <end position="100"/>
    </location>
</feature>